<gene>
    <name evidence="2" type="ORF">DK389_06205</name>
</gene>
<evidence type="ECO:0000313" key="3">
    <source>
        <dbReference type="Proteomes" id="UP000245926"/>
    </source>
</evidence>
<dbReference type="AlphaFoldDB" id="A0A2U8W297"/>
<protein>
    <submittedName>
        <fullName evidence="2">Uncharacterized protein</fullName>
    </submittedName>
</protein>
<name>A0A2U8W297_9HYPH</name>
<keyword evidence="3" id="KW-1185">Reference proteome</keyword>
<dbReference type="OrthoDB" id="9808598at2"/>
<evidence type="ECO:0000313" key="2">
    <source>
        <dbReference type="EMBL" id="AWN40197.1"/>
    </source>
</evidence>
<keyword evidence="1" id="KW-0472">Membrane</keyword>
<dbReference type="RefSeq" id="WP_109888137.1">
    <property type="nucleotide sequence ID" value="NZ_CP029550.1"/>
</dbReference>
<dbReference type="KEGG" id="mets:DK389_06205"/>
<reference evidence="3" key="1">
    <citation type="submission" date="2018-05" db="EMBL/GenBank/DDBJ databases">
        <title>Complete Genome Sequence of Methylobacterium sp. 17SD2-17.</title>
        <authorList>
            <person name="Srinivasan S."/>
        </authorList>
    </citation>
    <scope>NUCLEOTIDE SEQUENCE [LARGE SCALE GENOMIC DNA]</scope>
    <source>
        <strain evidence="3">17SD2-17</strain>
    </source>
</reference>
<accession>A0A2U8W297</accession>
<organism evidence="2 3">
    <name type="scientific">Methylobacterium durans</name>
    <dbReference type="NCBI Taxonomy" id="2202825"/>
    <lineage>
        <taxon>Bacteria</taxon>
        <taxon>Pseudomonadati</taxon>
        <taxon>Pseudomonadota</taxon>
        <taxon>Alphaproteobacteria</taxon>
        <taxon>Hyphomicrobiales</taxon>
        <taxon>Methylobacteriaceae</taxon>
        <taxon>Methylobacterium</taxon>
    </lineage>
</organism>
<sequence length="91" mass="9590">MSPAAAPPNPRLVLLAAIVLPGMGHVLAGRPQRGLGFAFFTLIGAWLTTKFAAPDADAIARHAAGLFVWALSIPDAYRSARLRARLSAREG</sequence>
<keyword evidence="1" id="KW-1133">Transmembrane helix</keyword>
<proteinExistence type="predicted"/>
<dbReference type="EMBL" id="CP029550">
    <property type="protein sequence ID" value="AWN40197.1"/>
    <property type="molecule type" value="Genomic_DNA"/>
</dbReference>
<feature type="transmembrane region" description="Helical" evidence="1">
    <location>
        <begin position="12"/>
        <end position="28"/>
    </location>
</feature>
<dbReference type="Proteomes" id="UP000245926">
    <property type="component" value="Chromosome"/>
</dbReference>
<keyword evidence="1" id="KW-0812">Transmembrane</keyword>
<evidence type="ECO:0000256" key="1">
    <source>
        <dbReference type="SAM" id="Phobius"/>
    </source>
</evidence>